<reference evidence="6" key="1">
    <citation type="journal article" date="2020" name="mSystems">
        <title>Genome- and Community-Level Interaction Insights into Carbon Utilization and Element Cycling Functions of Hydrothermarchaeota in Hydrothermal Sediment.</title>
        <authorList>
            <person name="Zhou Z."/>
            <person name="Liu Y."/>
            <person name="Xu W."/>
            <person name="Pan J."/>
            <person name="Luo Z.H."/>
            <person name="Li M."/>
        </authorList>
    </citation>
    <scope>NUCLEOTIDE SEQUENCE [LARGE SCALE GENOMIC DNA]</scope>
    <source>
        <strain evidence="6">SpSt-1235</strain>
    </source>
</reference>
<keyword evidence="1" id="KW-0677">Repeat</keyword>
<dbReference type="Proteomes" id="UP000885753">
    <property type="component" value="Unassembled WGS sequence"/>
</dbReference>
<dbReference type="Pfam" id="PF13414">
    <property type="entry name" value="TPR_11"/>
    <property type="match status" value="1"/>
</dbReference>
<evidence type="ECO:0000256" key="3">
    <source>
        <dbReference type="SAM" id="Coils"/>
    </source>
</evidence>
<feature type="compositionally biased region" description="Basic and acidic residues" evidence="4">
    <location>
        <begin position="94"/>
        <end position="107"/>
    </location>
</feature>
<dbReference type="Gene3D" id="1.25.40.10">
    <property type="entry name" value="Tetratricopeptide repeat domain"/>
    <property type="match status" value="1"/>
</dbReference>
<evidence type="ECO:0000313" key="6">
    <source>
        <dbReference type="EMBL" id="HER41022.1"/>
    </source>
</evidence>
<dbReference type="SUPFAM" id="SSF48452">
    <property type="entry name" value="TPR-like"/>
    <property type="match status" value="1"/>
</dbReference>
<protein>
    <submittedName>
        <fullName evidence="6">Tetratricopeptide repeat protein</fullName>
    </submittedName>
</protein>
<dbReference type="InterPro" id="IPR011990">
    <property type="entry name" value="TPR-like_helical_dom_sf"/>
</dbReference>
<dbReference type="AlphaFoldDB" id="A0A7C2MF12"/>
<sequence length="128" mass="14511">MERLLKIAFLGLLLFGVLPASAQEDQEKAVRAAKKYMQEAEEALAENDMATAEALYRKAIAKDPANAEARYNLGNIYYKNEITGEAVERHTQSAKVAEERPLKHDSYHNQGNAYMKQKKYKEAVEAYK</sequence>
<evidence type="ECO:0000256" key="1">
    <source>
        <dbReference type="ARBA" id="ARBA00022737"/>
    </source>
</evidence>
<dbReference type="PROSITE" id="PS50293">
    <property type="entry name" value="TPR_REGION"/>
    <property type="match status" value="1"/>
</dbReference>
<dbReference type="EMBL" id="DSEE01000531">
    <property type="protein sequence ID" value="HER41022.1"/>
    <property type="molecule type" value="Genomic_DNA"/>
</dbReference>
<evidence type="ECO:0000256" key="4">
    <source>
        <dbReference type="SAM" id="MobiDB-lite"/>
    </source>
</evidence>
<comment type="caution">
    <text evidence="6">The sequence shown here is derived from an EMBL/GenBank/DDBJ whole genome shotgun (WGS) entry which is preliminary data.</text>
</comment>
<feature type="chain" id="PRO_5028010438" evidence="5">
    <location>
        <begin position="23"/>
        <end position="128"/>
    </location>
</feature>
<organism evidence="6">
    <name type="scientific">Salinimicrobium catena</name>
    <dbReference type="NCBI Taxonomy" id="390640"/>
    <lineage>
        <taxon>Bacteria</taxon>
        <taxon>Pseudomonadati</taxon>
        <taxon>Bacteroidota</taxon>
        <taxon>Flavobacteriia</taxon>
        <taxon>Flavobacteriales</taxon>
        <taxon>Flavobacteriaceae</taxon>
        <taxon>Salinimicrobium</taxon>
    </lineage>
</organism>
<dbReference type="Pfam" id="PF07719">
    <property type="entry name" value="TPR_2"/>
    <property type="match status" value="1"/>
</dbReference>
<proteinExistence type="predicted"/>
<name>A0A7C2MF12_9FLAO</name>
<dbReference type="InterPro" id="IPR013105">
    <property type="entry name" value="TPR_2"/>
</dbReference>
<feature type="signal peptide" evidence="5">
    <location>
        <begin position="1"/>
        <end position="22"/>
    </location>
</feature>
<keyword evidence="2" id="KW-0802">TPR repeat</keyword>
<dbReference type="InterPro" id="IPR019734">
    <property type="entry name" value="TPR_rpt"/>
</dbReference>
<feature type="region of interest" description="Disordered" evidence="4">
    <location>
        <begin position="94"/>
        <end position="115"/>
    </location>
</feature>
<keyword evidence="5" id="KW-0732">Signal</keyword>
<feature type="coiled-coil region" evidence="3">
    <location>
        <begin position="23"/>
        <end position="53"/>
    </location>
</feature>
<gene>
    <name evidence="6" type="ORF">ENO10_07360</name>
</gene>
<feature type="non-terminal residue" evidence="6">
    <location>
        <position position="128"/>
    </location>
</feature>
<dbReference type="SMART" id="SM00028">
    <property type="entry name" value="TPR"/>
    <property type="match status" value="3"/>
</dbReference>
<evidence type="ECO:0000256" key="5">
    <source>
        <dbReference type="SAM" id="SignalP"/>
    </source>
</evidence>
<evidence type="ECO:0000256" key="2">
    <source>
        <dbReference type="ARBA" id="ARBA00022803"/>
    </source>
</evidence>
<accession>A0A7C2MF12</accession>
<keyword evidence="3" id="KW-0175">Coiled coil</keyword>